<dbReference type="RefSeq" id="WP_278013413.1">
    <property type="nucleotide sequence ID" value="NZ_CP121208.1"/>
</dbReference>
<feature type="transmembrane region" description="Helical" evidence="1">
    <location>
        <begin position="43"/>
        <end position="61"/>
    </location>
</feature>
<organism evidence="2 3">
    <name type="scientific">Arcanobacterium canis</name>
    <dbReference type="NCBI Taxonomy" id="999183"/>
    <lineage>
        <taxon>Bacteria</taxon>
        <taxon>Bacillati</taxon>
        <taxon>Actinomycetota</taxon>
        <taxon>Actinomycetes</taxon>
        <taxon>Actinomycetales</taxon>
        <taxon>Actinomycetaceae</taxon>
        <taxon>Arcanobacterium</taxon>
    </lineage>
</organism>
<feature type="transmembrane region" description="Helical" evidence="1">
    <location>
        <begin position="239"/>
        <end position="258"/>
    </location>
</feature>
<feature type="transmembrane region" description="Helical" evidence="1">
    <location>
        <begin position="301"/>
        <end position="320"/>
    </location>
</feature>
<evidence type="ECO:0000256" key="1">
    <source>
        <dbReference type="SAM" id="Phobius"/>
    </source>
</evidence>
<dbReference type="Pfam" id="PF02447">
    <property type="entry name" value="GntP_permease"/>
    <property type="match status" value="1"/>
</dbReference>
<feature type="transmembrane region" description="Helical" evidence="1">
    <location>
        <begin position="373"/>
        <end position="399"/>
    </location>
</feature>
<sequence>MIPFLREQQQWQQTMSAGPLLGIALAAVMIILVAVIYFRLHAFLTLTVVSILTAVATGIPSGQLLPTLLSGFSSTLGSVALLVGIGAMLGKLVEVSGGAKVLADGMVNTFGQDRAPLALGVASLFMGFPIFFDAGFIVMLPVILAVAARLNGSVILYALPAAAAFSVMHVFVPPHPGPVGAGAIVQANMGLVLIIGLIVAIPTFYLSGVVWGKIAAKRYHVTMPQLFSPVKDEALPQKLPSMGLVIFTLILPALLIFVNTGLNTLVQTGVIESVETDATTHARVASSGVINALMQLGQTPIALLIATVVAMVILGRYINADKTGIEKIMDSALGPVCSVILVTGAGGMFGGVLRASGIGTALADAMRDLGIPVILGAYLVAVALRLAQGSATVALITSVSLMAPAVAAADLSSVGVACIVLAASAGSVFASHVNDSGFWLVGRLLEMDVKTTLATWTVQQTLESVLGFAFVALIYVVL</sequence>
<proteinExistence type="predicted"/>
<feature type="transmembrane region" description="Helical" evidence="1">
    <location>
        <begin position="20"/>
        <end position="37"/>
    </location>
</feature>
<dbReference type="InterPro" id="IPR003474">
    <property type="entry name" value="Glcn_transporter"/>
</dbReference>
<feature type="transmembrane region" description="Helical" evidence="1">
    <location>
        <begin position="192"/>
        <end position="211"/>
    </location>
</feature>
<keyword evidence="1" id="KW-1133">Transmembrane helix</keyword>
<feature type="transmembrane region" description="Helical" evidence="1">
    <location>
        <begin position="117"/>
        <end position="147"/>
    </location>
</feature>
<feature type="transmembrane region" description="Helical" evidence="1">
    <location>
        <begin position="68"/>
        <end position="89"/>
    </location>
</feature>
<evidence type="ECO:0000313" key="3">
    <source>
        <dbReference type="Proteomes" id="UP001215216"/>
    </source>
</evidence>
<evidence type="ECO:0000313" key="2">
    <source>
        <dbReference type="EMBL" id="WFM84018.1"/>
    </source>
</evidence>
<dbReference type="PANTHER" id="PTHR30354:SF25">
    <property type="entry name" value="INNER MEMBRANE PERMEASE YGBN"/>
    <property type="match status" value="1"/>
</dbReference>
<feature type="transmembrane region" description="Helical" evidence="1">
    <location>
        <begin position="411"/>
        <end position="433"/>
    </location>
</feature>
<dbReference type="PIRSF" id="PIRSF002746">
    <property type="entry name" value="Gluconate_transporter"/>
    <property type="match status" value="1"/>
</dbReference>
<feature type="transmembrane region" description="Helical" evidence="1">
    <location>
        <begin position="332"/>
        <end position="353"/>
    </location>
</feature>
<name>A0ABY8FZY9_9ACTO</name>
<keyword evidence="1" id="KW-0812">Transmembrane</keyword>
<dbReference type="EMBL" id="CP121208">
    <property type="protein sequence ID" value="WFM84018.1"/>
    <property type="molecule type" value="Genomic_DNA"/>
</dbReference>
<feature type="transmembrane region" description="Helical" evidence="1">
    <location>
        <begin position="453"/>
        <end position="477"/>
    </location>
</feature>
<keyword evidence="3" id="KW-1185">Reference proteome</keyword>
<dbReference type="NCBIfam" id="TIGR00791">
    <property type="entry name" value="gntP"/>
    <property type="match status" value="1"/>
</dbReference>
<accession>A0ABY8FZY9</accession>
<gene>
    <name evidence="2" type="ORF">P7079_03325</name>
</gene>
<dbReference type="PANTHER" id="PTHR30354">
    <property type="entry name" value="GNT FAMILY GLUCONATE TRANSPORTER"/>
    <property type="match status" value="1"/>
</dbReference>
<feature type="transmembrane region" description="Helical" evidence="1">
    <location>
        <begin position="154"/>
        <end position="172"/>
    </location>
</feature>
<reference evidence="2 3" key="1">
    <citation type="submission" date="2023-03" db="EMBL/GenBank/DDBJ databases">
        <title>Complete genome of Arcanobacterium canis strain DSM 25104 isolated in 2010 from a canine otitis externa in Germany.</title>
        <authorList>
            <person name="Borowiak M."/>
            <person name="Kreitlow A."/>
            <person name="Malorny B."/>
            <person name="Laemmler C."/>
            <person name="Prenger-Berninghoff E."/>
            <person name="Ploetz M."/>
            <person name="Abdulmawjood A."/>
        </authorList>
    </citation>
    <scope>NUCLEOTIDE SEQUENCE [LARGE SCALE GENOMIC DNA]</scope>
    <source>
        <strain evidence="2 3">DSM 25104</strain>
    </source>
</reference>
<keyword evidence="1" id="KW-0472">Membrane</keyword>
<protein>
    <submittedName>
        <fullName evidence="2">GntP family permease</fullName>
    </submittedName>
</protein>
<dbReference type="Proteomes" id="UP001215216">
    <property type="component" value="Chromosome"/>
</dbReference>